<accession>A0ABW9V7C9</accession>
<keyword evidence="3" id="KW-1185">Reference proteome</keyword>
<sequence length="76" mass="8482">MEISTIVNRDGTVTIPKEIREQYGIPEGAKVYCVMNGYQLEMRVIGTKLPQSKTKYVSGFGMIKSDMPSVDPHFGL</sequence>
<proteinExistence type="predicted"/>
<evidence type="ECO:0000313" key="2">
    <source>
        <dbReference type="EMBL" id="MYM35564.1"/>
    </source>
</evidence>
<dbReference type="Proteomes" id="UP000449678">
    <property type="component" value="Unassembled WGS sequence"/>
</dbReference>
<evidence type="ECO:0000313" key="3">
    <source>
        <dbReference type="Proteomes" id="UP000449678"/>
    </source>
</evidence>
<protein>
    <recommendedName>
        <fullName evidence="1">SpoVT-AbrB domain-containing protein</fullName>
    </recommendedName>
</protein>
<reference evidence="2 3" key="1">
    <citation type="submission" date="2019-12" db="EMBL/GenBank/DDBJ databases">
        <title>Novel species isolated from a subtropical stream in China.</title>
        <authorList>
            <person name="Lu H."/>
        </authorList>
    </citation>
    <scope>NUCLEOTIDE SEQUENCE [LARGE SCALE GENOMIC DNA]</scope>
    <source>
        <strain evidence="2 3">FT94W</strain>
    </source>
</reference>
<dbReference type="Pfam" id="PF04014">
    <property type="entry name" value="MazE_antitoxin"/>
    <property type="match status" value="1"/>
</dbReference>
<gene>
    <name evidence="2" type="ORF">GTP38_14610</name>
</gene>
<dbReference type="SMART" id="SM00966">
    <property type="entry name" value="SpoVT_AbrB"/>
    <property type="match status" value="1"/>
</dbReference>
<dbReference type="RefSeq" id="WP_160990951.1">
    <property type="nucleotide sequence ID" value="NZ_WWCO01000009.1"/>
</dbReference>
<organism evidence="2 3">
    <name type="scientific">Duganella lactea</name>
    <dbReference type="NCBI Taxonomy" id="2692173"/>
    <lineage>
        <taxon>Bacteria</taxon>
        <taxon>Pseudomonadati</taxon>
        <taxon>Pseudomonadota</taxon>
        <taxon>Betaproteobacteria</taxon>
        <taxon>Burkholderiales</taxon>
        <taxon>Oxalobacteraceae</taxon>
        <taxon>Telluria group</taxon>
        <taxon>Duganella</taxon>
    </lineage>
</organism>
<dbReference type="Gene3D" id="2.10.260.10">
    <property type="match status" value="1"/>
</dbReference>
<name>A0ABW9V7C9_9BURK</name>
<dbReference type="InterPro" id="IPR007159">
    <property type="entry name" value="SpoVT-AbrB_dom"/>
</dbReference>
<dbReference type="SUPFAM" id="SSF89447">
    <property type="entry name" value="AbrB/MazE/MraZ-like"/>
    <property type="match status" value="1"/>
</dbReference>
<dbReference type="InterPro" id="IPR037914">
    <property type="entry name" value="SpoVT-AbrB_sf"/>
</dbReference>
<evidence type="ECO:0000259" key="1">
    <source>
        <dbReference type="SMART" id="SM00966"/>
    </source>
</evidence>
<comment type="caution">
    <text evidence="2">The sequence shown here is derived from an EMBL/GenBank/DDBJ whole genome shotgun (WGS) entry which is preliminary data.</text>
</comment>
<dbReference type="EMBL" id="WWCO01000009">
    <property type="protein sequence ID" value="MYM35564.1"/>
    <property type="molecule type" value="Genomic_DNA"/>
</dbReference>
<feature type="domain" description="SpoVT-AbrB" evidence="1">
    <location>
        <begin position="5"/>
        <end position="50"/>
    </location>
</feature>